<dbReference type="PROSITE" id="PS51257">
    <property type="entry name" value="PROKAR_LIPOPROTEIN"/>
    <property type="match status" value="1"/>
</dbReference>
<feature type="signal peptide" evidence="2">
    <location>
        <begin position="1"/>
        <end position="24"/>
    </location>
</feature>
<evidence type="ECO:0000313" key="3">
    <source>
        <dbReference type="EMBL" id="NGY06840.1"/>
    </source>
</evidence>
<name>A0A6M2BWX6_9GAMM</name>
<feature type="compositionally biased region" description="Basic and acidic residues" evidence="1">
    <location>
        <begin position="152"/>
        <end position="169"/>
    </location>
</feature>
<feature type="compositionally biased region" description="Basic and acidic residues" evidence="1">
    <location>
        <begin position="207"/>
        <end position="229"/>
    </location>
</feature>
<comment type="caution">
    <text evidence="3">The sequence shown here is derived from an EMBL/GenBank/DDBJ whole genome shotgun (WGS) entry which is preliminary data.</text>
</comment>
<dbReference type="EMBL" id="JAAMOW010000011">
    <property type="protein sequence ID" value="NGY06840.1"/>
    <property type="molecule type" value="Genomic_DNA"/>
</dbReference>
<protein>
    <recommendedName>
        <fullName evidence="5">DUF3300 domain-containing protein</fullName>
    </recommendedName>
</protein>
<gene>
    <name evidence="3" type="ORF">G7Y85_18860</name>
</gene>
<organism evidence="3 4">
    <name type="scientific">Solimonas terrae</name>
    <dbReference type="NCBI Taxonomy" id="1396819"/>
    <lineage>
        <taxon>Bacteria</taxon>
        <taxon>Pseudomonadati</taxon>
        <taxon>Pseudomonadota</taxon>
        <taxon>Gammaproteobacteria</taxon>
        <taxon>Nevskiales</taxon>
        <taxon>Nevskiaceae</taxon>
        <taxon>Solimonas</taxon>
    </lineage>
</organism>
<feature type="chain" id="PRO_5026969346" description="DUF3300 domain-containing protein" evidence="2">
    <location>
        <begin position="25"/>
        <end position="229"/>
    </location>
</feature>
<evidence type="ECO:0000313" key="4">
    <source>
        <dbReference type="Proteomes" id="UP000472676"/>
    </source>
</evidence>
<proteinExistence type="predicted"/>
<feature type="compositionally biased region" description="Basic and acidic residues" evidence="1">
    <location>
        <begin position="107"/>
        <end position="128"/>
    </location>
</feature>
<keyword evidence="4" id="KW-1185">Reference proteome</keyword>
<dbReference type="AlphaFoldDB" id="A0A6M2BWX6"/>
<dbReference type="RefSeq" id="WP_166261179.1">
    <property type="nucleotide sequence ID" value="NZ_JAAMOW010000011.1"/>
</dbReference>
<accession>A0A6M2BWX6</accession>
<keyword evidence="2" id="KW-0732">Signal</keyword>
<reference evidence="3 4" key="1">
    <citation type="journal article" date="2014" name="Int. J. Syst. Evol. Microbiol.">
        <title>Solimonas terrae sp. nov., isolated from soil.</title>
        <authorList>
            <person name="Kim S.J."/>
            <person name="Moon J.Y."/>
            <person name="Weon H.Y."/>
            <person name="Ahn J.H."/>
            <person name="Chen W.M."/>
            <person name="Kwon S.W."/>
        </authorList>
    </citation>
    <scope>NUCLEOTIDE SEQUENCE [LARGE SCALE GENOMIC DNA]</scope>
    <source>
        <strain evidence="3 4">KIS83-12</strain>
    </source>
</reference>
<evidence type="ECO:0000256" key="2">
    <source>
        <dbReference type="SAM" id="SignalP"/>
    </source>
</evidence>
<evidence type="ECO:0000256" key="1">
    <source>
        <dbReference type="SAM" id="MobiDB-lite"/>
    </source>
</evidence>
<feature type="region of interest" description="Disordered" evidence="1">
    <location>
        <begin position="106"/>
        <end position="229"/>
    </location>
</feature>
<dbReference type="Proteomes" id="UP000472676">
    <property type="component" value="Unassembled WGS sequence"/>
</dbReference>
<evidence type="ECO:0008006" key="5">
    <source>
        <dbReference type="Google" id="ProtNLM"/>
    </source>
</evidence>
<sequence length="229" mass="25118">MSKHPSLFRKTLLAVIAVGSTALAGCIAEVPARSGVDYGYVAGTYGNAPAPTPYAAAPYGDPYYDDSYYGYDGAYYGGGYYYGPSTTFVYSRDHYYPAYGYPSHGNSYRDDYRDHRDRDGDHGGDHHGGYSGYPGHDGNHDQGGNHYGSDGNHGRDGGWNHDRPGRPDTRVGNPAPQDSHQRPVMSSGRSDGNMVQGRGNARIEQALPRRTEDAAPAPRFDRRQQRDRN</sequence>